<accession>I0Z7N0</accession>
<protein>
    <recommendedName>
        <fullName evidence="9">S-acyltransferase</fullName>
        <ecNumber evidence="9">2.3.1.225</ecNumber>
    </recommendedName>
    <alternativeName>
        <fullName evidence="9">Palmitoyltransferase</fullName>
    </alternativeName>
</protein>
<dbReference type="Pfam" id="PF01529">
    <property type="entry name" value="DHHC"/>
    <property type="match status" value="1"/>
</dbReference>
<dbReference type="PROSITE" id="PS50297">
    <property type="entry name" value="ANK_REP_REGION"/>
    <property type="match status" value="4"/>
</dbReference>
<feature type="transmembrane region" description="Helical" evidence="9">
    <location>
        <begin position="456"/>
        <end position="474"/>
    </location>
</feature>
<dbReference type="eggNOG" id="KOG0509">
    <property type="taxonomic scope" value="Eukaryota"/>
</dbReference>
<gene>
    <name evidence="11" type="ORF">COCSUDRAFT_52413</name>
</gene>
<keyword evidence="4" id="KW-0677">Repeat</keyword>
<dbReference type="STRING" id="574566.I0Z7N0"/>
<organism evidence="11 12">
    <name type="scientific">Coccomyxa subellipsoidea (strain C-169)</name>
    <name type="common">Green microalga</name>
    <dbReference type="NCBI Taxonomy" id="574566"/>
    <lineage>
        <taxon>Eukaryota</taxon>
        <taxon>Viridiplantae</taxon>
        <taxon>Chlorophyta</taxon>
        <taxon>core chlorophytes</taxon>
        <taxon>Trebouxiophyceae</taxon>
        <taxon>Trebouxiophyceae incertae sedis</taxon>
        <taxon>Coccomyxaceae</taxon>
        <taxon>Coccomyxa</taxon>
        <taxon>Coccomyxa subellipsoidea</taxon>
    </lineage>
</organism>
<evidence type="ECO:0000256" key="9">
    <source>
        <dbReference type="RuleBase" id="RU079119"/>
    </source>
</evidence>
<dbReference type="InterPro" id="IPR036770">
    <property type="entry name" value="Ankyrin_rpt-contain_sf"/>
</dbReference>
<dbReference type="PANTHER" id="PTHR24161">
    <property type="entry name" value="ANK_REP_REGION DOMAIN-CONTAINING PROTEIN-RELATED"/>
    <property type="match status" value="1"/>
</dbReference>
<evidence type="ECO:0000256" key="3">
    <source>
        <dbReference type="ARBA" id="ARBA00022692"/>
    </source>
</evidence>
<feature type="transmembrane region" description="Helical" evidence="9">
    <location>
        <begin position="415"/>
        <end position="436"/>
    </location>
</feature>
<dbReference type="PROSITE" id="PS50216">
    <property type="entry name" value="DHHC"/>
    <property type="match status" value="1"/>
</dbReference>
<comment type="subcellular location">
    <subcellularLocation>
        <location evidence="1">Membrane</location>
        <topology evidence="1">Multi-pass membrane protein</topology>
    </subcellularLocation>
</comment>
<evidence type="ECO:0000256" key="6">
    <source>
        <dbReference type="ARBA" id="ARBA00023043"/>
    </source>
</evidence>
<dbReference type="GO" id="GO:0019706">
    <property type="term" value="F:protein-cysteine S-palmitoyltransferase activity"/>
    <property type="evidence" value="ECO:0007669"/>
    <property type="project" value="UniProtKB-EC"/>
</dbReference>
<keyword evidence="9" id="KW-0012">Acyltransferase</keyword>
<comment type="caution">
    <text evidence="11">The sequence shown here is derived from an EMBL/GenBank/DDBJ whole genome shotgun (WGS) entry which is preliminary data.</text>
</comment>
<evidence type="ECO:0000313" key="12">
    <source>
        <dbReference type="Proteomes" id="UP000007264"/>
    </source>
</evidence>
<comment type="catalytic activity">
    <reaction evidence="9">
        <text>L-cysteinyl-[protein] + hexadecanoyl-CoA = S-hexadecanoyl-L-cysteinyl-[protein] + CoA</text>
        <dbReference type="Rhea" id="RHEA:36683"/>
        <dbReference type="Rhea" id="RHEA-COMP:10131"/>
        <dbReference type="Rhea" id="RHEA-COMP:11032"/>
        <dbReference type="ChEBI" id="CHEBI:29950"/>
        <dbReference type="ChEBI" id="CHEBI:57287"/>
        <dbReference type="ChEBI" id="CHEBI:57379"/>
        <dbReference type="ChEBI" id="CHEBI:74151"/>
        <dbReference type="EC" id="2.3.1.225"/>
    </reaction>
</comment>
<dbReference type="SUPFAM" id="SSF48403">
    <property type="entry name" value="Ankyrin repeat"/>
    <property type="match status" value="1"/>
</dbReference>
<dbReference type="KEGG" id="csl:COCSUDRAFT_52413"/>
<feature type="domain" description="Palmitoyltransferase DHHC" evidence="10">
    <location>
        <begin position="370"/>
        <end position="492"/>
    </location>
</feature>
<keyword evidence="5 9" id="KW-1133">Transmembrane helix</keyword>
<dbReference type="PROSITE" id="PS50088">
    <property type="entry name" value="ANK_REPEAT"/>
    <property type="match status" value="4"/>
</dbReference>
<feature type="repeat" description="ANK" evidence="8">
    <location>
        <begin position="70"/>
        <end position="102"/>
    </location>
</feature>
<dbReference type="Pfam" id="PF12796">
    <property type="entry name" value="Ank_2"/>
    <property type="match status" value="1"/>
</dbReference>
<dbReference type="SMART" id="SM00248">
    <property type="entry name" value="ANK"/>
    <property type="match status" value="5"/>
</dbReference>
<feature type="transmembrane region" description="Helical" evidence="9">
    <location>
        <begin position="289"/>
        <end position="309"/>
    </location>
</feature>
<keyword evidence="9" id="KW-0808">Transferase</keyword>
<evidence type="ECO:0000256" key="8">
    <source>
        <dbReference type="PROSITE-ProRule" id="PRU00023"/>
    </source>
</evidence>
<name>I0Z7N0_COCSC</name>
<evidence type="ECO:0000256" key="4">
    <source>
        <dbReference type="ARBA" id="ARBA00022737"/>
    </source>
</evidence>
<comment type="similarity">
    <text evidence="2 9">Belongs to the DHHC palmitoyltransferase family.</text>
</comment>
<reference evidence="11 12" key="1">
    <citation type="journal article" date="2012" name="Genome Biol.">
        <title>The genome of the polar eukaryotic microalga coccomyxa subellipsoidea reveals traits of cold adaptation.</title>
        <authorList>
            <person name="Blanc G."/>
            <person name="Agarkova I."/>
            <person name="Grimwood J."/>
            <person name="Kuo A."/>
            <person name="Brueggeman A."/>
            <person name="Dunigan D."/>
            <person name="Gurnon J."/>
            <person name="Ladunga I."/>
            <person name="Lindquist E."/>
            <person name="Lucas S."/>
            <person name="Pangilinan J."/>
            <person name="Proschold T."/>
            <person name="Salamov A."/>
            <person name="Schmutz J."/>
            <person name="Weeks D."/>
            <person name="Yamada T."/>
            <person name="Claverie J.M."/>
            <person name="Grigoriev I."/>
            <person name="Van Etten J."/>
            <person name="Lomsadze A."/>
            <person name="Borodovsky M."/>
        </authorList>
    </citation>
    <scope>NUCLEOTIDE SEQUENCE [LARGE SCALE GENOMIC DNA]</scope>
    <source>
        <strain evidence="11 12">C-169</strain>
    </source>
</reference>
<dbReference type="Gene3D" id="1.25.40.20">
    <property type="entry name" value="Ankyrin repeat-containing domain"/>
    <property type="match status" value="2"/>
</dbReference>
<keyword evidence="3 9" id="KW-0812">Transmembrane</keyword>
<dbReference type="AlphaFoldDB" id="I0Z7N0"/>
<dbReference type="GeneID" id="17045030"/>
<proteinExistence type="inferred from homology"/>
<feature type="repeat" description="ANK" evidence="8">
    <location>
        <begin position="170"/>
        <end position="202"/>
    </location>
</feature>
<dbReference type="EMBL" id="AGSI01000002">
    <property type="protein sequence ID" value="EIE26649.1"/>
    <property type="molecule type" value="Genomic_DNA"/>
</dbReference>
<dbReference type="PANTHER" id="PTHR24161:SF17">
    <property type="entry name" value="PALMITOYLTRANSFERASE"/>
    <property type="match status" value="1"/>
</dbReference>
<dbReference type="OrthoDB" id="331948at2759"/>
<dbReference type="InterPro" id="IPR002110">
    <property type="entry name" value="Ankyrin_rpt"/>
</dbReference>
<evidence type="ECO:0000259" key="10">
    <source>
        <dbReference type="Pfam" id="PF01529"/>
    </source>
</evidence>
<evidence type="ECO:0000256" key="5">
    <source>
        <dbReference type="ARBA" id="ARBA00022989"/>
    </source>
</evidence>
<dbReference type="Proteomes" id="UP000007264">
    <property type="component" value="Unassembled WGS sequence"/>
</dbReference>
<sequence length="557" mass="60786">MLSSSCLCSSSRIVSAQCLAGFHNRAGFAAVQRKFASMAWVRTACAYGNYEQLTAAAEEDPELLSTPDELGYYPLQWAALNNRVGIIAYLIDKGVNVNRADGTGQTALHWTAVRGSLLAAEALLGNGADLRLRDGRGYTACHVAAQYGQTAFIYMVALRWHADVDSPDVDGRTPLHWASYKGYANTLRLLIVLEASLTLGDREGCTPLHWSAIRGNSEACTVLLQAGAGGVLNAPDATGMVPAQLAREKGHRFLAHYLEEYATRHVNKSRHWTQRAAVSWLLNTQLCPLIWALILGLLAVLVVLHPAYGPPSSTLLAWTWVCLLFATAGLALLYRTTTADPGFLPCRDSRQQSKGRVPLDSPVLRAGNWNQLCVTCKIVRPLRAKHCAVTHRCVAMFDHFCPWVGNCIGAGNRHYFALFLWLEMVAVLVAAALAAARLRWGSYSLGEGGSATTWTAVFLVVDVFLGLSVGALSVTQAMQIARNTTTNEMANWTRYKYLHGDDGSFKNPFDKGCRQNCSEAMCGKTAAAVRLHPDSIELTSLLRMEEGQHANGLSFRQ</sequence>
<evidence type="ECO:0000256" key="2">
    <source>
        <dbReference type="ARBA" id="ARBA00008574"/>
    </source>
</evidence>
<keyword evidence="12" id="KW-1185">Reference proteome</keyword>
<feature type="repeat" description="ANK" evidence="8">
    <location>
        <begin position="103"/>
        <end position="135"/>
    </location>
</feature>
<keyword evidence="6 8" id="KW-0040">ANK repeat</keyword>
<dbReference type="InterPro" id="IPR001594">
    <property type="entry name" value="Palmitoyltrfase_DHHC"/>
</dbReference>
<feature type="repeat" description="ANK" evidence="8">
    <location>
        <begin position="203"/>
        <end position="228"/>
    </location>
</feature>
<feature type="transmembrane region" description="Helical" evidence="9">
    <location>
        <begin position="315"/>
        <end position="334"/>
    </location>
</feature>
<evidence type="ECO:0000313" key="11">
    <source>
        <dbReference type="EMBL" id="EIE26649.1"/>
    </source>
</evidence>
<keyword evidence="7 9" id="KW-0472">Membrane</keyword>
<dbReference type="Pfam" id="PF00023">
    <property type="entry name" value="Ank"/>
    <property type="match status" value="2"/>
</dbReference>
<evidence type="ECO:0000256" key="7">
    <source>
        <dbReference type="ARBA" id="ARBA00023136"/>
    </source>
</evidence>
<dbReference type="RefSeq" id="XP_005651193.1">
    <property type="nucleotide sequence ID" value="XM_005651136.1"/>
</dbReference>
<comment type="domain">
    <text evidence="9">The DHHC domain is required for palmitoyltransferase activity.</text>
</comment>
<dbReference type="EC" id="2.3.1.225" evidence="9"/>
<dbReference type="GO" id="GO:0000139">
    <property type="term" value="C:Golgi membrane"/>
    <property type="evidence" value="ECO:0007669"/>
    <property type="project" value="TreeGrafter"/>
</dbReference>
<evidence type="ECO:0000256" key="1">
    <source>
        <dbReference type="ARBA" id="ARBA00004141"/>
    </source>
</evidence>